<evidence type="ECO:0000256" key="11">
    <source>
        <dbReference type="SAM" id="MobiDB-lite"/>
    </source>
</evidence>
<keyword evidence="13" id="KW-1185">Reference proteome</keyword>
<dbReference type="EMBL" id="JAAALK010000079">
    <property type="protein sequence ID" value="KAG8098047.1"/>
    <property type="molecule type" value="Genomic_DNA"/>
</dbReference>
<reference evidence="12" key="2">
    <citation type="submission" date="2021-02" db="EMBL/GenBank/DDBJ databases">
        <authorList>
            <person name="Kimball J.A."/>
            <person name="Haas M.W."/>
            <person name="Macchietto M."/>
            <person name="Kono T."/>
            <person name="Duquette J."/>
            <person name="Shao M."/>
        </authorList>
    </citation>
    <scope>NUCLEOTIDE SEQUENCE</scope>
    <source>
        <tissue evidence="12">Fresh leaf tissue</tissue>
    </source>
</reference>
<feature type="region of interest" description="Disordered" evidence="11">
    <location>
        <begin position="15"/>
        <end position="36"/>
    </location>
</feature>
<evidence type="ECO:0000256" key="10">
    <source>
        <dbReference type="ARBA" id="ARBA00047177"/>
    </source>
</evidence>
<evidence type="ECO:0000313" key="13">
    <source>
        <dbReference type="Proteomes" id="UP000729402"/>
    </source>
</evidence>
<comment type="similarity">
    <text evidence="9">Belongs to the IspH family.</text>
</comment>
<organism evidence="12 13">
    <name type="scientific">Zizania palustris</name>
    <name type="common">Northern wild rice</name>
    <dbReference type="NCBI Taxonomy" id="103762"/>
    <lineage>
        <taxon>Eukaryota</taxon>
        <taxon>Viridiplantae</taxon>
        <taxon>Streptophyta</taxon>
        <taxon>Embryophyta</taxon>
        <taxon>Tracheophyta</taxon>
        <taxon>Spermatophyta</taxon>
        <taxon>Magnoliopsida</taxon>
        <taxon>Liliopsida</taxon>
        <taxon>Poales</taxon>
        <taxon>Poaceae</taxon>
        <taxon>BOP clade</taxon>
        <taxon>Oryzoideae</taxon>
        <taxon>Oryzeae</taxon>
        <taxon>Zizaniinae</taxon>
        <taxon>Zizania</taxon>
    </lineage>
</organism>
<evidence type="ECO:0000256" key="6">
    <source>
        <dbReference type="ARBA" id="ARBA00023014"/>
    </source>
</evidence>
<dbReference type="AlphaFoldDB" id="A0A8J5X5Q0"/>
<keyword evidence="6" id="KW-0411">Iron-sulfur</keyword>
<comment type="pathway">
    <text evidence="7">Isoprenoid biosynthesis; isopentenyl diphosphate biosynthesis via DXP pathway; isopentenyl diphosphate from 1-deoxy-D-xylulose 5-phosphate: step 6/6.</text>
</comment>
<feature type="compositionally biased region" description="Low complexity" evidence="11">
    <location>
        <begin position="26"/>
        <end position="36"/>
    </location>
</feature>
<dbReference type="GO" id="GO:0019288">
    <property type="term" value="P:isopentenyl diphosphate biosynthetic process, methylerythritol 4-phosphate pathway"/>
    <property type="evidence" value="ECO:0007669"/>
    <property type="project" value="InterPro"/>
</dbReference>
<dbReference type="PANTHER" id="PTHR31619:SF5">
    <property type="entry name" value="4-HYDROXY-3-METHYLBUT-2-ENYL DIPHOSPHATE REDUCTASE, CHLOROPLASTIC"/>
    <property type="match status" value="1"/>
</dbReference>
<sequence>MATITAQLRSALLSPAASPRRRGGRRAPSSVRCDSSASSSSAAAASASLDAEFDKKAFRHNLTRSDNYNRKGFGHKKETLELMSQEYTSDVIKTLKGNGNQYTWGPVTVKLAEAYGFCWGVERAVQIAYEARKQFPEERIWLTNEIIHNPTVNKRLEDMGVENIPVDAGIKDFDVVEQGDVVVLPAFGAAVEEMYTLNEKKVQIVDTTCPWVSKVGFPFEDHLVLSYYVTFRFSETKVKFLLMNSVTLYRCGTWLKSIRRVTTLLLFMGKYSHEETVATASFAGTYIIAKNIAEANYVCDYILGGQLDGSSSTKEEFLEKFKNAVSPGFDPDVDLVKVGIANQTTMLKGETEEIGMYANRVTVAMNFMLVSLCDCIHYKFALAPILNLTINAV</sequence>
<dbReference type="Pfam" id="PF02401">
    <property type="entry name" value="LYTB"/>
    <property type="match status" value="1"/>
</dbReference>
<evidence type="ECO:0000256" key="1">
    <source>
        <dbReference type="ARBA" id="ARBA00001966"/>
    </source>
</evidence>
<evidence type="ECO:0000256" key="4">
    <source>
        <dbReference type="ARBA" id="ARBA00023002"/>
    </source>
</evidence>
<comment type="pathway">
    <text evidence="8">Isoprenoid biosynthesis; dimethylallyl diphosphate biosynthesis; dimethylallyl diphosphate from (2E)-4-hydroxy-3-methylbutenyl diphosphate: step 1/1.</text>
</comment>
<name>A0A8J5X5Q0_ZIZPA</name>
<evidence type="ECO:0000256" key="7">
    <source>
        <dbReference type="ARBA" id="ARBA00046313"/>
    </source>
</evidence>
<comment type="cofactor">
    <cofactor evidence="1">
        <name>[4Fe-4S] cluster</name>
        <dbReference type="ChEBI" id="CHEBI:49883"/>
    </cofactor>
</comment>
<dbReference type="OrthoDB" id="1698201at2759"/>
<keyword evidence="2" id="KW-0004">4Fe-4S</keyword>
<accession>A0A8J5X5Q0</accession>
<dbReference type="GO" id="GO:0051745">
    <property type="term" value="F:4-hydroxy-3-methylbut-2-enyl diphosphate reductase activity"/>
    <property type="evidence" value="ECO:0007669"/>
    <property type="project" value="UniProtKB-EC"/>
</dbReference>
<reference evidence="12" key="1">
    <citation type="journal article" date="2021" name="bioRxiv">
        <title>Whole Genome Assembly and Annotation of Northern Wild Rice, Zizania palustris L., Supports a Whole Genome Duplication in the Zizania Genus.</title>
        <authorList>
            <person name="Haas M."/>
            <person name="Kono T."/>
            <person name="Macchietto M."/>
            <person name="Millas R."/>
            <person name="McGilp L."/>
            <person name="Shao M."/>
            <person name="Duquette J."/>
            <person name="Hirsch C.N."/>
            <person name="Kimball J."/>
        </authorList>
    </citation>
    <scope>NUCLEOTIDE SEQUENCE</scope>
    <source>
        <tissue evidence="12">Fresh leaf tissue</tissue>
    </source>
</reference>
<protein>
    <recommendedName>
        <fullName evidence="10">4-hydroxy-3-methylbut-2-enyl diphosphate reductase</fullName>
        <ecNumber evidence="10">1.17.7.4</ecNumber>
    </recommendedName>
</protein>
<evidence type="ECO:0000256" key="8">
    <source>
        <dbReference type="ARBA" id="ARBA00046314"/>
    </source>
</evidence>
<comment type="caution">
    <text evidence="12">The sequence shown here is derived from an EMBL/GenBank/DDBJ whole genome shotgun (WGS) entry which is preliminary data.</text>
</comment>
<dbReference type="Proteomes" id="UP000729402">
    <property type="component" value="Unassembled WGS sequence"/>
</dbReference>
<keyword evidence="4" id="KW-0560">Oxidoreductase</keyword>
<proteinExistence type="inferred from homology"/>
<dbReference type="PANTHER" id="PTHR31619">
    <property type="entry name" value="4-HYDROXY-3-METHYLBUT-2-ENYL DIPHOSPHATE REDUCTASE, CHLOROPLASTIC"/>
    <property type="match status" value="1"/>
</dbReference>
<keyword evidence="5" id="KW-0408">Iron</keyword>
<evidence type="ECO:0000256" key="9">
    <source>
        <dbReference type="ARBA" id="ARBA00046335"/>
    </source>
</evidence>
<dbReference type="GO" id="GO:0050992">
    <property type="term" value="P:dimethylallyl diphosphate biosynthetic process"/>
    <property type="evidence" value="ECO:0007669"/>
    <property type="project" value="InterPro"/>
</dbReference>
<dbReference type="EC" id="1.17.7.4" evidence="10"/>
<dbReference type="InterPro" id="IPR003451">
    <property type="entry name" value="LytB/IspH"/>
</dbReference>
<evidence type="ECO:0000313" key="12">
    <source>
        <dbReference type="EMBL" id="KAG8098047.1"/>
    </source>
</evidence>
<evidence type="ECO:0000256" key="3">
    <source>
        <dbReference type="ARBA" id="ARBA00022723"/>
    </source>
</evidence>
<dbReference type="GO" id="GO:0046872">
    <property type="term" value="F:metal ion binding"/>
    <property type="evidence" value="ECO:0007669"/>
    <property type="project" value="UniProtKB-KW"/>
</dbReference>
<evidence type="ECO:0000256" key="5">
    <source>
        <dbReference type="ARBA" id="ARBA00023004"/>
    </source>
</evidence>
<evidence type="ECO:0000256" key="2">
    <source>
        <dbReference type="ARBA" id="ARBA00022485"/>
    </source>
</evidence>
<keyword evidence="3" id="KW-0479">Metal-binding</keyword>
<gene>
    <name evidence="12" type="ORF">GUJ93_ZPchr0013g34677</name>
</gene>
<dbReference type="GO" id="GO:0051539">
    <property type="term" value="F:4 iron, 4 sulfur cluster binding"/>
    <property type="evidence" value="ECO:0007669"/>
    <property type="project" value="UniProtKB-KW"/>
</dbReference>